<evidence type="ECO:0000313" key="3">
    <source>
        <dbReference type="Proteomes" id="UP001519460"/>
    </source>
</evidence>
<feature type="region of interest" description="Disordered" evidence="1">
    <location>
        <begin position="299"/>
        <end position="377"/>
    </location>
</feature>
<dbReference type="EMBL" id="JACVVK020000090">
    <property type="protein sequence ID" value="KAK7493687.1"/>
    <property type="molecule type" value="Genomic_DNA"/>
</dbReference>
<feature type="compositionally biased region" description="Polar residues" evidence="1">
    <location>
        <begin position="69"/>
        <end position="78"/>
    </location>
</feature>
<feature type="compositionally biased region" description="Polar residues" evidence="1">
    <location>
        <begin position="359"/>
        <end position="377"/>
    </location>
</feature>
<reference evidence="2 3" key="1">
    <citation type="journal article" date="2023" name="Sci. Data">
        <title>Genome assembly of the Korean intertidal mud-creeper Batillaria attramentaria.</title>
        <authorList>
            <person name="Patra A.K."/>
            <person name="Ho P.T."/>
            <person name="Jun S."/>
            <person name="Lee S.J."/>
            <person name="Kim Y."/>
            <person name="Won Y.J."/>
        </authorList>
    </citation>
    <scope>NUCLEOTIDE SEQUENCE [LARGE SCALE GENOMIC DNA]</scope>
    <source>
        <strain evidence="2">Wonlab-2016</strain>
    </source>
</reference>
<proteinExistence type="predicted"/>
<feature type="region of interest" description="Disordered" evidence="1">
    <location>
        <begin position="1"/>
        <end position="20"/>
    </location>
</feature>
<accession>A0ABD0L2X6</accession>
<name>A0ABD0L2X6_9CAEN</name>
<organism evidence="2 3">
    <name type="scientific">Batillaria attramentaria</name>
    <dbReference type="NCBI Taxonomy" id="370345"/>
    <lineage>
        <taxon>Eukaryota</taxon>
        <taxon>Metazoa</taxon>
        <taxon>Spiralia</taxon>
        <taxon>Lophotrochozoa</taxon>
        <taxon>Mollusca</taxon>
        <taxon>Gastropoda</taxon>
        <taxon>Caenogastropoda</taxon>
        <taxon>Sorbeoconcha</taxon>
        <taxon>Cerithioidea</taxon>
        <taxon>Batillariidae</taxon>
        <taxon>Batillaria</taxon>
    </lineage>
</organism>
<dbReference type="Proteomes" id="UP001519460">
    <property type="component" value="Unassembled WGS sequence"/>
</dbReference>
<keyword evidence="3" id="KW-1185">Reference proteome</keyword>
<comment type="caution">
    <text evidence="2">The sequence shown here is derived from an EMBL/GenBank/DDBJ whole genome shotgun (WGS) entry which is preliminary data.</text>
</comment>
<feature type="compositionally biased region" description="Basic and acidic residues" evidence="1">
    <location>
        <begin position="48"/>
        <end position="66"/>
    </location>
</feature>
<evidence type="ECO:0000256" key="1">
    <source>
        <dbReference type="SAM" id="MobiDB-lite"/>
    </source>
</evidence>
<protein>
    <submittedName>
        <fullName evidence="2">Uncharacterized protein</fullName>
    </submittedName>
</protein>
<feature type="region of interest" description="Disordered" evidence="1">
    <location>
        <begin position="48"/>
        <end position="93"/>
    </location>
</feature>
<dbReference type="PANTHER" id="PTHR34239">
    <property type="entry name" value="APPLE DOMAIN-CONTAINING PROTEIN"/>
    <property type="match status" value="1"/>
</dbReference>
<gene>
    <name evidence="2" type="ORF">BaRGS_00015016</name>
</gene>
<dbReference type="PANTHER" id="PTHR34239:SF2">
    <property type="entry name" value="TRANSPOSABLE ELEMENT P TRANSPOSASE_THAP9 CONSERVED DOMAIN-CONTAINING PROTEIN"/>
    <property type="match status" value="1"/>
</dbReference>
<dbReference type="AlphaFoldDB" id="A0ABD0L2X6"/>
<sequence length="377" mass="41355">MADIDASGSDAGGKDAGSEMALTGQSKTILDMMKGLFKEFAQTTDAKIERLSQEVAARTKRDRNESDSESGSDASVRSTECKKRRKTESDPDVLVVQEDINLDETELAFLKRKAAEAEPNTSAKADASGLSKFAKVEQELSEPEKLGPKVSEDLAGLLNGRFTKDLGANAQKSIFEAHNRPENCPNLCAPRVNKSLWTLLSKQQKETDLSAQHIQRAIAKATTAVARVADEIEASQPGILNNLTDAICLLGHASLEFSYLRRKILSPPLDHALCDKSVPVTENLFGDDLPGAIKNMQDLEKLGESASRRRKAKRGRYNPGKARNDQSGGSGFLGNRFGKHPPAEQYHNKWSAKGKKKQSSYYNNSYKDRQNGNYPQN</sequence>
<evidence type="ECO:0000313" key="2">
    <source>
        <dbReference type="EMBL" id="KAK7493687.1"/>
    </source>
</evidence>